<dbReference type="RefSeq" id="XP_035343862.1">
    <property type="nucleotide sequence ID" value="XM_035487969.1"/>
</dbReference>
<dbReference type="InterPro" id="IPR002347">
    <property type="entry name" value="SDR_fam"/>
</dbReference>
<dbReference type="Gene3D" id="3.40.50.720">
    <property type="entry name" value="NAD(P)-binding Rossmann-like Domain"/>
    <property type="match status" value="1"/>
</dbReference>
<dbReference type="GO" id="GO:0016616">
    <property type="term" value="F:oxidoreductase activity, acting on the CH-OH group of donors, NAD or NADP as acceptor"/>
    <property type="evidence" value="ECO:0007669"/>
    <property type="project" value="TreeGrafter"/>
</dbReference>
<reference evidence="2" key="1">
    <citation type="submission" date="2020-06" db="EMBL/GenBank/DDBJ databases">
        <title>A chromosome-scale genome assembly of Talaromyces rugulosus W13939.</title>
        <authorList>
            <person name="Wang B."/>
            <person name="Guo L."/>
            <person name="Ye K."/>
            <person name="Wang L."/>
        </authorList>
    </citation>
    <scope>NUCLEOTIDE SEQUENCE [LARGE SCALE GENOMIC DNA]</scope>
    <source>
        <strain evidence="2">W13939</strain>
    </source>
</reference>
<dbReference type="EMBL" id="CP055899">
    <property type="protein sequence ID" value="QKX57684.1"/>
    <property type="molecule type" value="Genomic_DNA"/>
</dbReference>
<organism evidence="1 2">
    <name type="scientific">Talaromyces rugulosus</name>
    <name type="common">Penicillium rugulosum</name>
    <dbReference type="NCBI Taxonomy" id="121627"/>
    <lineage>
        <taxon>Eukaryota</taxon>
        <taxon>Fungi</taxon>
        <taxon>Dikarya</taxon>
        <taxon>Ascomycota</taxon>
        <taxon>Pezizomycotina</taxon>
        <taxon>Eurotiomycetes</taxon>
        <taxon>Eurotiomycetidae</taxon>
        <taxon>Eurotiales</taxon>
        <taxon>Trichocomaceae</taxon>
        <taxon>Talaromyces</taxon>
        <taxon>Talaromyces sect. Islandici</taxon>
    </lineage>
</organism>
<evidence type="ECO:0000313" key="2">
    <source>
        <dbReference type="Proteomes" id="UP000509510"/>
    </source>
</evidence>
<dbReference type="GeneID" id="55992302"/>
<proteinExistence type="predicted"/>
<dbReference type="KEGG" id="trg:TRUGW13939_04802"/>
<dbReference type="SUPFAM" id="SSF51735">
    <property type="entry name" value="NAD(P)-binding Rossmann-fold domains"/>
    <property type="match status" value="1"/>
</dbReference>
<dbReference type="InterPro" id="IPR036291">
    <property type="entry name" value="NAD(P)-bd_dom_sf"/>
</dbReference>
<evidence type="ECO:0008006" key="3">
    <source>
        <dbReference type="Google" id="ProtNLM"/>
    </source>
</evidence>
<keyword evidence="2" id="KW-1185">Reference proteome</keyword>
<dbReference type="AlphaFoldDB" id="A0A7H8QUJ7"/>
<dbReference type="OrthoDB" id="7289984at2759"/>
<dbReference type="PANTHER" id="PTHR45458:SF3">
    <property type="entry name" value="CHAIN DEHYDROGENASE (ATSC), PUTATIVE-RELATED"/>
    <property type="match status" value="1"/>
</dbReference>
<sequence>MPSYLITGASRGIGWEFLSQLASNPSNTVIGLVRNKSATETRGDISDYNSLEAAAAETEKITGGGLDNLIANAGAVAHWDAYDPIGILAQQPEILEKELMHLLRVNVVGNIHLFSAFTPLLRRGQTKKVIAISSGQAALDMIPKLQIELSSLYSISKTALNTAVAKFSAQYNKEGILFMSVCPGLVDTGRYDDGMRGITLEVAFYINVTNIYNTYRNSGTARTLKKMFYSFAEYAPNFKGASTTEAAVKDVLSVMDKASVDNGDGGSFVSHFGNQQWL</sequence>
<dbReference type="InterPro" id="IPR052184">
    <property type="entry name" value="SDR_enzymes"/>
</dbReference>
<accession>A0A7H8QUJ7</accession>
<dbReference type="PANTHER" id="PTHR45458">
    <property type="entry name" value="SHORT-CHAIN DEHYDROGENASE/REDUCTASE SDR"/>
    <property type="match status" value="1"/>
</dbReference>
<name>A0A7H8QUJ7_TALRU</name>
<protein>
    <recommendedName>
        <fullName evidence="3">NAD(P)-binding protein</fullName>
    </recommendedName>
</protein>
<gene>
    <name evidence="1" type="ORF">TRUGW13939_04802</name>
</gene>
<dbReference type="Proteomes" id="UP000509510">
    <property type="component" value="Chromosome II"/>
</dbReference>
<dbReference type="PRINTS" id="PR00081">
    <property type="entry name" value="GDHRDH"/>
</dbReference>
<evidence type="ECO:0000313" key="1">
    <source>
        <dbReference type="EMBL" id="QKX57684.1"/>
    </source>
</evidence>
<dbReference type="Pfam" id="PF00106">
    <property type="entry name" value="adh_short"/>
    <property type="match status" value="1"/>
</dbReference>